<comment type="caution">
    <text evidence="2">The sequence shown here is derived from an EMBL/GenBank/DDBJ whole genome shotgun (WGS) entry which is preliminary data.</text>
</comment>
<organism evidence="2 3">
    <name type="scientific">Pristionchus fissidentatus</name>
    <dbReference type="NCBI Taxonomy" id="1538716"/>
    <lineage>
        <taxon>Eukaryota</taxon>
        <taxon>Metazoa</taxon>
        <taxon>Ecdysozoa</taxon>
        <taxon>Nematoda</taxon>
        <taxon>Chromadorea</taxon>
        <taxon>Rhabditida</taxon>
        <taxon>Rhabditina</taxon>
        <taxon>Diplogasteromorpha</taxon>
        <taxon>Diplogasteroidea</taxon>
        <taxon>Neodiplogasteridae</taxon>
        <taxon>Pristionchus</taxon>
    </lineage>
</organism>
<gene>
    <name evidence="2" type="ORF">PFISCL1PPCAC_9462</name>
</gene>
<dbReference type="AlphaFoldDB" id="A0AAV5VJQ4"/>
<keyword evidence="1" id="KW-0175">Coiled coil</keyword>
<reference evidence="2" key="1">
    <citation type="submission" date="2023-10" db="EMBL/GenBank/DDBJ databases">
        <title>Genome assembly of Pristionchus species.</title>
        <authorList>
            <person name="Yoshida K."/>
            <person name="Sommer R.J."/>
        </authorList>
    </citation>
    <scope>NUCLEOTIDE SEQUENCE</scope>
    <source>
        <strain evidence="2">RS5133</strain>
    </source>
</reference>
<sequence length="280" mass="33094">IERMEEEKEFIVLGAEQMKEEHEMLMAERQPQLEQCSYMVHHYKVKTEQQEEKIRELTETLRAIDAHSKGMVEIVEKMEEWQRRNEEAVNVERLRNEKKLADALHLIDTLRIEAGAREDVIDNQREERRRQEERISQLEHHAEITRIYEVDMENYADRLENERKEDEERRIVEKRAHEEALANARNIIASLESKNREEIASLQSEIVETKEEIEVQAGTIRILAEKVSKCILLKSVRETCIAQLRSIVRQEEDGLLAEQQILDIISPIEQEFAGHNHEEA</sequence>
<feature type="coiled-coil region" evidence="1">
    <location>
        <begin position="1"/>
        <end position="91"/>
    </location>
</feature>
<name>A0AAV5VJQ4_9BILA</name>
<dbReference type="EMBL" id="BTSY01000003">
    <property type="protein sequence ID" value="GMT18165.1"/>
    <property type="molecule type" value="Genomic_DNA"/>
</dbReference>
<keyword evidence="3" id="KW-1185">Reference proteome</keyword>
<evidence type="ECO:0000256" key="1">
    <source>
        <dbReference type="SAM" id="Coils"/>
    </source>
</evidence>
<proteinExistence type="predicted"/>
<accession>A0AAV5VJQ4</accession>
<dbReference type="Proteomes" id="UP001432322">
    <property type="component" value="Unassembled WGS sequence"/>
</dbReference>
<evidence type="ECO:0000313" key="2">
    <source>
        <dbReference type="EMBL" id="GMT18165.1"/>
    </source>
</evidence>
<feature type="non-terminal residue" evidence="2">
    <location>
        <position position="1"/>
    </location>
</feature>
<evidence type="ECO:0000313" key="3">
    <source>
        <dbReference type="Proteomes" id="UP001432322"/>
    </source>
</evidence>
<protein>
    <submittedName>
        <fullName evidence="2">Uncharacterized protein</fullName>
    </submittedName>
</protein>
<feature type="coiled-coil region" evidence="1">
    <location>
        <begin position="121"/>
        <end position="212"/>
    </location>
</feature>